<dbReference type="Gene3D" id="3.30.450.40">
    <property type="match status" value="2"/>
</dbReference>
<dbReference type="CDD" id="cd01949">
    <property type="entry name" value="GGDEF"/>
    <property type="match status" value="1"/>
</dbReference>
<dbReference type="InterPro" id="IPR029787">
    <property type="entry name" value="Nucleotide_cyclase"/>
</dbReference>
<dbReference type="NCBIfam" id="TIGR00254">
    <property type="entry name" value="GGDEF"/>
    <property type="match status" value="1"/>
</dbReference>
<dbReference type="SUPFAM" id="SSF55781">
    <property type="entry name" value="GAF domain-like"/>
    <property type="match status" value="2"/>
</dbReference>
<evidence type="ECO:0000313" key="4">
    <source>
        <dbReference type="Proteomes" id="UP000030341"/>
    </source>
</evidence>
<reference evidence="3 4" key="1">
    <citation type="submission" date="2014-11" db="EMBL/GenBank/DDBJ databases">
        <title>Complete Genome Sequence of Pseudoalteromonas sp. Strain OCN003 Isolated from Kaneohe Bay, Oahu, Hawaii.</title>
        <authorList>
            <person name="Beurmann S."/>
            <person name="Videau P."/>
            <person name="Ushijima B."/>
            <person name="Smith A.M."/>
            <person name="Aeby G.S."/>
            <person name="Callahan S.M."/>
            <person name="Belcaid M."/>
        </authorList>
    </citation>
    <scope>NUCLEOTIDE SEQUENCE [LARGE SCALE GENOMIC DNA]</scope>
    <source>
        <strain evidence="3 4">OCN003</strain>
    </source>
</reference>
<name>A0A0A7EI70_9GAMM</name>
<dbReference type="PROSITE" id="PS50883">
    <property type="entry name" value="EAL"/>
    <property type="match status" value="1"/>
</dbReference>
<dbReference type="InterPro" id="IPR001633">
    <property type="entry name" value="EAL_dom"/>
</dbReference>
<dbReference type="EMBL" id="CP009888">
    <property type="protein sequence ID" value="AIY65761.1"/>
    <property type="molecule type" value="Genomic_DNA"/>
</dbReference>
<protein>
    <submittedName>
        <fullName evidence="3">Diguanylate phosphodiesterase</fullName>
    </submittedName>
</protein>
<dbReference type="Pfam" id="PF00563">
    <property type="entry name" value="EAL"/>
    <property type="match status" value="1"/>
</dbReference>
<evidence type="ECO:0000313" key="3">
    <source>
        <dbReference type="EMBL" id="AIY65761.1"/>
    </source>
</evidence>
<keyword evidence="4" id="KW-1185">Reference proteome</keyword>
<dbReference type="Pfam" id="PF13185">
    <property type="entry name" value="GAF_2"/>
    <property type="match status" value="1"/>
</dbReference>
<dbReference type="InterPro" id="IPR029016">
    <property type="entry name" value="GAF-like_dom_sf"/>
</dbReference>
<dbReference type="InterPro" id="IPR050706">
    <property type="entry name" value="Cyclic-di-GMP_PDE-like"/>
</dbReference>
<dbReference type="Gene3D" id="3.30.70.270">
    <property type="match status" value="1"/>
</dbReference>
<dbReference type="Proteomes" id="UP000030341">
    <property type="component" value="Chromosome 1"/>
</dbReference>
<evidence type="ECO:0000259" key="2">
    <source>
        <dbReference type="PROSITE" id="PS50887"/>
    </source>
</evidence>
<feature type="domain" description="EAL" evidence="1">
    <location>
        <begin position="535"/>
        <end position="788"/>
    </location>
</feature>
<dbReference type="SUPFAM" id="SSF141868">
    <property type="entry name" value="EAL domain-like"/>
    <property type="match status" value="1"/>
</dbReference>
<dbReference type="InterPro" id="IPR003018">
    <property type="entry name" value="GAF"/>
</dbReference>
<dbReference type="eggNOG" id="COG5001">
    <property type="taxonomic scope" value="Bacteria"/>
</dbReference>
<proteinExistence type="predicted"/>
<dbReference type="OrthoDB" id="9804951at2"/>
<dbReference type="PROSITE" id="PS50887">
    <property type="entry name" value="GGDEF"/>
    <property type="match status" value="1"/>
</dbReference>
<dbReference type="SMART" id="SM00267">
    <property type="entry name" value="GGDEF"/>
    <property type="match status" value="1"/>
</dbReference>
<feature type="domain" description="GGDEF" evidence="2">
    <location>
        <begin position="393"/>
        <end position="526"/>
    </location>
</feature>
<dbReference type="RefSeq" id="WP_038641976.1">
    <property type="nucleotide sequence ID" value="NZ_CP009888.1"/>
</dbReference>
<sequence>MQYSSGENVDAMTNRANQLSIINEFASSLIKIVELDELYDYVTHQVVKRLGFDECSIFIADLETQTLNQVSSIYKDDQTESEQITLDINEGICGHVFDTGCAEIISDVTQDPRYLQVSGNVHSEICVPLVYDGQVLGVIDCEHPEKDYYTKDHLNILTTVASLLSAKIDQCKTVTNLTDTINQLNYAQRLEKGMLQIANLSSDSQTMDNFYKGLHDIVNTLLPAENLFIGYYNKQTRGLEIPYIIEHGVERITLKRFSNAQIQKTASVYTINLKEALLLSGKDYQAHIDNDDFHLIGALPNSWLGVPFDLNNELSGIIVVQSYNQSVCYSDHDKDLLTYISQQIRLVLNRVFAEQALQHKVMHDELTGIANRALLIDRLTLAINSLGRNDNPKIHALLYLDFDRFKMINDTLGHQVGDKFLVKICQIINECIRETDTFARLGGDEFAILLCDIFGAEDVTPVIERIKLALKEPILIDEHLLQASTSIGVAFANKDTDQAYKILQRADAAMYQAKSLGRGKVQFFNDTMRQKLKGAALLESDIQNGMLKQEFALFYQPIFAIQSGEIIGFEALVRWHHPERGFVSPADFIPLAEETGQILALDLHILELAAKQLGLWQEALPENFKVTVNVSSKHFSTLEFADFIQRLYYEYNLPLGSLCIEITESGLIENLSLATEIIEQLKTCGVKLCLDDFGTGYSALGYLHQLPIHILKIDKSFIDNLKCGESHPLVDAILTLASSLDFDVVAEGIETQEQLEVLKQTKCQYGQGFLVAKPMPAKQAYTFLTTGKLS</sequence>
<evidence type="ECO:0000259" key="1">
    <source>
        <dbReference type="PROSITE" id="PS50883"/>
    </source>
</evidence>
<dbReference type="CDD" id="cd01948">
    <property type="entry name" value="EAL"/>
    <property type="match status" value="1"/>
</dbReference>
<dbReference type="HOGENOM" id="CLU_000445_70_20_6"/>
<dbReference type="Gene3D" id="3.20.20.450">
    <property type="entry name" value="EAL domain"/>
    <property type="match status" value="1"/>
</dbReference>
<gene>
    <name evidence="3" type="ORF">OM33_11870</name>
</gene>
<dbReference type="STRING" id="1348114.OM33_11870"/>
<organism evidence="3 4">
    <name type="scientific">Pseudoalteromonas piratica</name>
    <dbReference type="NCBI Taxonomy" id="1348114"/>
    <lineage>
        <taxon>Bacteria</taxon>
        <taxon>Pseudomonadati</taxon>
        <taxon>Pseudomonadota</taxon>
        <taxon>Gammaproteobacteria</taxon>
        <taxon>Alteromonadales</taxon>
        <taxon>Pseudoalteromonadaceae</taxon>
        <taxon>Pseudoalteromonas</taxon>
    </lineage>
</organism>
<dbReference type="SMART" id="SM00052">
    <property type="entry name" value="EAL"/>
    <property type="match status" value="1"/>
</dbReference>
<dbReference type="PANTHER" id="PTHR33121">
    <property type="entry name" value="CYCLIC DI-GMP PHOSPHODIESTERASE PDEF"/>
    <property type="match status" value="1"/>
</dbReference>
<dbReference type="AlphaFoldDB" id="A0A0A7EI70"/>
<dbReference type="InterPro" id="IPR043128">
    <property type="entry name" value="Rev_trsase/Diguanyl_cyclase"/>
</dbReference>
<accession>A0A0A7EI70</accession>
<dbReference type="GO" id="GO:0071111">
    <property type="term" value="F:cyclic-guanylate-specific phosphodiesterase activity"/>
    <property type="evidence" value="ECO:0007669"/>
    <property type="project" value="InterPro"/>
</dbReference>
<dbReference type="InterPro" id="IPR035919">
    <property type="entry name" value="EAL_sf"/>
</dbReference>
<dbReference type="PANTHER" id="PTHR33121:SF70">
    <property type="entry name" value="SIGNALING PROTEIN YKOW"/>
    <property type="match status" value="1"/>
</dbReference>
<dbReference type="SUPFAM" id="SSF55073">
    <property type="entry name" value="Nucleotide cyclase"/>
    <property type="match status" value="1"/>
</dbReference>
<dbReference type="SMART" id="SM00065">
    <property type="entry name" value="GAF"/>
    <property type="match status" value="1"/>
</dbReference>
<dbReference type="KEGG" id="pseo:OM33_11870"/>
<dbReference type="Pfam" id="PF00990">
    <property type="entry name" value="GGDEF"/>
    <property type="match status" value="1"/>
</dbReference>
<dbReference type="InterPro" id="IPR000160">
    <property type="entry name" value="GGDEF_dom"/>
</dbReference>